<comment type="caution">
    <text evidence="1">The sequence shown here is derived from an EMBL/GenBank/DDBJ whole genome shotgun (WGS) entry which is preliminary data.</text>
</comment>
<accession>L0WF00</accession>
<organism evidence="1 2">
    <name type="scientific">Alcanivorax hongdengensis A-11-3</name>
    <dbReference type="NCBI Taxonomy" id="1177179"/>
    <lineage>
        <taxon>Bacteria</taxon>
        <taxon>Pseudomonadati</taxon>
        <taxon>Pseudomonadota</taxon>
        <taxon>Gammaproteobacteria</taxon>
        <taxon>Oceanospirillales</taxon>
        <taxon>Alcanivoracaceae</taxon>
        <taxon>Alcanivorax</taxon>
    </lineage>
</organism>
<dbReference type="InterPro" id="IPR021409">
    <property type="entry name" value="DUF3047"/>
</dbReference>
<dbReference type="PATRIC" id="fig|1177179.3.peg.402"/>
<name>L0WF00_9GAMM</name>
<keyword evidence="2" id="KW-1185">Reference proteome</keyword>
<dbReference type="STRING" id="1177179.A11A3_02042"/>
<evidence type="ECO:0008006" key="3">
    <source>
        <dbReference type="Google" id="ProtNLM"/>
    </source>
</evidence>
<evidence type="ECO:0000313" key="1">
    <source>
        <dbReference type="EMBL" id="EKF75611.1"/>
    </source>
</evidence>
<dbReference type="AlphaFoldDB" id="L0WF00"/>
<dbReference type="Proteomes" id="UP000010164">
    <property type="component" value="Unassembled WGS sequence"/>
</dbReference>
<dbReference type="eggNOG" id="ENOG502ZQ5C">
    <property type="taxonomic scope" value="Bacteria"/>
</dbReference>
<reference evidence="1 2" key="1">
    <citation type="journal article" date="2012" name="J. Bacteriol.">
        <title>Genome Sequence of the Alkane-Degrading Bacterium Alcanivorax hongdengensis Type Strain A-11-3.</title>
        <authorList>
            <person name="Lai Q."/>
            <person name="Shao Z."/>
        </authorList>
    </citation>
    <scope>NUCLEOTIDE SEQUENCE [LARGE SCALE GENOMIC DNA]</scope>
    <source>
        <strain evidence="1 2">A-11-3</strain>
    </source>
</reference>
<proteinExistence type="predicted"/>
<dbReference type="EMBL" id="AMRJ01000002">
    <property type="protein sequence ID" value="EKF75611.1"/>
    <property type="molecule type" value="Genomic_DNA"/>
</dbReference>
<sequence length="195" mass="22104">MLVSPATWAAPLADGWREVSFQGHTRYQPEGDHWCADARASASGLVREADFSLRETPWLHWQWRADVLPDWPAANEQRKGGDDFVARVYVVHKGFFPWQSRAINYVWSRQQPVGAHWPNPFASQAHMVVVQGPGEAPGWHAFARNVREDFQRYHHIDVDQVQALAIMTDTDNTGATAHACYRLPFMAAQSASRDP</sequence>
<protein>
    <recommendedName>
        <fullName evidence="3">DUF3047 domain-containing protein</fullName>
    </recommendedName>
</protein>
<dbReference type="Pfam" id="PF11249">
    <property type="entry name" value="DUF3047"/>
    <property type="match status" value="1"/>
</dbReference>
<evidence type="ECO:0000313" key="2">
    <source>
        <dbReference type="Proteomes" id="UP000010164"/>
    </source>
</evidence>
<gene>
    <name evidence="1" type="ORF">A11A3_02042</name>
</gene>